<dbReference type="Proteomes" id="UP000439522">
    <property type="component" value="Unassembled WGS sequence"/>
</dbReference>
<feature type="compositionally biased region" description="Polar residues" evidence="1">
    <location>
        <begin position="209"/>
        <end position="227"/>
    </location>
</feature>
<feature type="compositionally biased region" description="Low complexity" evidence="1">
    <location>
        <begin position="1"/>
        <end position="16"/>
    </location>
</feature>
<feature type="compositionally biased region" description="Low complexity" evidence="1">
    <location>
        <begin position="148"/>
        <end position="166"/>
    </location>
</feature>
<dbReference type="EMBL" id="WTZA01000001">
    <property type="protein sequence ID" value="MXO74390.1"/>
    <property type="molecule type" value="Genomic_DNA"/>
</dbReference>
<evidence type="ECO:0000313" key="3">
    <source>
        <dbReference type="Proteomes" id="UP000439522"/>
    </source>
</evidence>
<evidence type="ECO:0000256" key="1">
    <source>
        <dbReference type="SAM" id="MobiDB-lite"/>
    </source>
</evidence>
<proteinExistence type="predicted"/>
<protein>
    <submittedName>
        <fullName evidence="2">Uncharacterized protein</fullName>
    </submittedName>
</protein>
<name>A0A6I4TE35_9SPHN</name>
<feature type="compositionally biased region" description="Gly residues" evidence="1">
    <location>
        <begin position="184"/>
        <end position="196"/>
    </location>
</feature>
<feature type="region of interest" description="Disordered" evidence="1">
    <location>
        <begin position="137"/>
        <end position="227"/>
    </location>
</feature>
<evidence type="ECO:0000313" key="2">
    <source>
        <dbReference type="EMBL" id="MXO74390.1"/>
    </source>
</evidence>
<feature type="compositionally biased region" description="Low complexity" evidence="1">
    <location>
        <begin position="29"/>
        <end position="64"/>
    </location>
</feature>
<feature type="region of interest" description="Disordered" evidence="1">
    <location>
        <begin position="1"/>
        <end position="69"/>
    </location>
</feature>
<dbReference type="RefSeq" id="WP_160610151.1">
    <property type="nucleotide sequence ID" value="NZ_WTZA01000001.1"/>
</dbReference>
<gene>
    <name evidence="2" type="ORF">GRI40_04015</name>
</gene>
<accession>A0A6I4TE35</accession>
<dbReference type="AlphaFoldDB" id="A0A6I4TE35"/>
<organism evidence="2 3">
    <name type="scientific">Tsuneonella aeria</name>
    <dbReference type="NCBI Taxonomy" id="1837929"/>
    <lineage>
        <taxon>Bacteria</taxon>
        <taxon>Pseudomonadati</taxon>
        <taxon>Pseudomonadota</taxon>
        <taxon>Alphaproteobacteria</taxon>
        <taxon>Sphingomonadales</taxon>
        <taxon>Erythrobacteraceae</taxon>
        <taxon>Tsuneonella</taxon>
    </lineage>
</organism>
<comment type="caution">
    <text evidence="2">The sequence shown here is derived from an EMBL/GenBank/DDBJ whole genome shotgun (WGS) entry which is preliminary data.</text>
</comment>
<keyword evidence="3" id="KW-1185">Reference proteome</keyword>
<sequence length="227" mass="22746">MTETTGQSSTSTSAQSVRDELSQDASRLTQTATQRAEQAADGGKKQATTAAHAASSAIGKAAGALRQDDKAPEWLANAFDKTARQIDDLARTIEGKDIKEIRRGVSQFARQNPLAFLAASAAAGFAAARFLRAGSEYQSHHPEGGQGSSSATSRFAGSSYDPSASTGSGGTGPGTRAGSATGSDMGGAGTSTGFGTGSSSAQGGASRPGETTWSPASSASQREGSMS</sequence>
<dbReference type="OrthoDB" id="7595855at2"/>
<reference evidence="2 3" key="1">
    <citation type="submission" date="2019-12" db="EMBL/GenBank/DDBJ databases">
        <title>Genomic-based taxomic classification of the family Erythrobacteraceae.</title>
        <authorList>
            <person name="Xu L."/>
        </authorList>
    </citation>
    <scope>NUCLEOTIDE SEQUENCE [LARGE SCALE GENOMIC DNA]</scope>
    <source>
        <strain evidence="2 3">100921-2</strain>
    </source>
</reference>